<dbReference type="AlphaFoldDB" id="A0A7W5BCU0"/>
<dbReference type="InterPro" id="IPR014266">
    <property type="entry name" value="PEP-CTERM_TPR_PrsT"/>
</dbReference>
<keyword evidence="6" id="KW-0472">Membrane</keyword>
<dbReference type="PANTHER" id="PTHR46208:SF1">
    <property type="entry name" value="MITOCHONDRIAL IMPORT RECEPTOR SUBUNIT TOM70"/>
    <property type="match status" value="1"/>
</dbReference>
<reference evidence="9 10" key="1">
    <citation type="submission" date="2020-08" db="EMBL/GenBank/DDBJ databases">
        <title>Genomic Encyclopedia of Type Strains, Phase III (KMG-III): the genomes of soil and plant-associated and newly described type strains.</title>
        <authorList>
            <person name="Whitman W."/>
        </authorList>
    </citation>
    <scope>NUCLEOTIDE SEQUENCE [LARGE SCALE GENOMIC DNA]</scope>
    <source>
        <strain evidence="9 10">CECT 8897</strain>
    </source>
</reference>
<proteinExistence type="inferred from homology"/>
<dbReference type="EMBL" id="JACHXD010000008">
    <property type="protein sequence ID" value="MBB3119955.1"/>
    <property type="molecule type" value="Genomic_DNA"/>
</dbReference>
<evidence type="ECO:0000256" key="1">
    <source>
        <dbReference type="ARBA" id="ARBA00004167"/>
    </source>
</evidence>
<dbReference type="Gene3D" id="1.25.40.10">
    <property type="entry name" value="Tetratricopeptide repeat domain"/>
    <property type="match status" value="5"/>
</dbReference>
<dbReference type="PANTHER" id="PTHR46208">
    <property type="entry name" value="MITOCHONDRIAL IMPORT RECEPTOR SUBUNIT TOM70"/>
    <property type="match status" value="1"/>
</dbReference>
<dbReference type="InterPro" id="IPR011990">
    <property type="entry name" value="TPR-like_helical_dom_sf"/>
</dbReference>
<name>A0A7W5BCU0_9BURK</name>
<dbReference type="Proteomes" id="UP000541535">
    <property type="component" value="Unassembled WGS sequence"/>
</dbReference>
<dbReference type="Pfam" id="PF13432">
    <property type="entry name" value="TPR_16"/>
    <property type="match status" value="3"/>
</dbReference>
<dbReference type="GO" id="GO:0016020">
    <property type="term" value="C:membrane"/>
    <property type="evidence" value="ECO:0007669"/>
    <property type="project" value="UniProtKB-SubCell"/>
</dbReference>
<gene>
    <name evidence="9" type="ORF">FHS03_003014</name>
</gene>
<evidence type="ECO:0000256" key="7">
    <source>
        <dbReference type="ARBA" id="ARBA00038030"/>
    </source>
</evidence>
<keyword evidence="3" id="KW-0677">Repeat</keyword>
<comment type="subcellular location">
    <subcellularLocation>
        <location evidence="1">Membrane</location>
        <topology evidence="1">Single-pass membrane protein</topology>
    </subcellularLocation>
</comment>
<sequence>MSRLALPLPPRLRPLLLATLLSALTLGACERHPGSAQQLAAARQARQQGDHRSAMIELKDLLQQNPRQASARLLLGEVYLDTGDAASAEKELRRARQLGLAAAEVLPALGRALLMQGQYDQLLAEIALDPAQPLSAVLRGHALLAQKQPEQAAALYAQALRRQPDLPEALLGQARLALWRQDAEAALRLVEQALRHHPEHLESLRFQGDLLRDAGRLAAARRSHERILALRPRDAQARIDIAHLQLQAGQLEAARASIAAARTIAPNSLLVLYAQALLDYRNGQHKAALERLQQILRAAPEHPPSLLLCGAVQAALGAPVLAEQHLRKFLDAAPGQPYASKLLASVLLMQDKPAAVVALLQPLQAATAPDAELLALLGEARMRLRQFRQAAEDFRQASELAPATPALHLALGISRLGSGDHARAIGELERAAAARLPRAGVLLVMSHLRARDFDAALAAVQALERQGANPLVHNLRGGVQVASQDLAGARRSFDQALAMDALYQPALDNLAQLDLLEGKPAQARQRYLAALARQRNSLALQLALAQLAVRRGQRAEALDWAAQAYRDHPETPAPALLLARLRLAGGEVEKALNLAQKLQAAQGGNADALSLLAEAQNAARQPAAALESLSQLARLQPASALVQVQVARQHLLLRQLDAALLAVRKALSLQAQQPEALTLAVALLLDKQAYAEALKLARQAQQAEPAQPIGYKLEGDILLSQQQAGAALPLYGKAHALAPSGPLAIALHRARLAAGRRAEAAQQMQAWLRQHERDAPTRLYYASSLMQEQDYRAAAAQLERLAAADGHNVIVLNDLAWAYQQLGDARALDLAERAYRLTPDNPAVADTLGWILQQRGQTARALALLKRAVEQAPTSTDIRYHLVQSLAQAGDRAALRRHAEQLLASRDFPQREQVRALLAQP</sequence>
<organism evidence="9 10">
    <name type="scientific">Pseudoduganella violacea</name>
    <dbReference type="NCBI Taxonomy" id="1715466"/>
    <lineage>
        <taxon>Bacteria</taxon>
        <taxon>Pseudomonadati</taxon>
        <taxon>Pseudomonadota</taxon>
        <taxon>Betaproteobacteria</taxon>
        <taxon>Burkholderiales</taxon>
        <taxon>Oxalobacteraceae</taxon>
        <taxon>Telluria group</taxon>
        <taxon>Pseudoduganella</taxon>
    </lineage>
</organism>
<dbReference type="InterPro" id="IPR019734">
    <property type="entry name" value="TPR_rpt"/>
</dbReference>
<dbReference type="GO" id="GO:0030150">
    <property type="term" value="P:protein import into mitochondrial matrix"/>
    <property type="evidence" value="ECO:0007669"/>
    <property type="project" value="TreeGrafter"/>
</dbReference>
<dbReference type="PROSITE" id="PS50005">
    <property type="entry name" value="TPR"/>
    <property type="match status" value="1"/>
</dbReference>
<keyword evidence="4 8" id="KW-0802">TPR repeat</keyword>
<accession>A0A7W5BCU0</accession>
<evidence type="ECO:0000256" key="5">
    <source>
        <dbReference type="ARBA" id="ARBA00022989"/>
    </source>
</evidence>
<keyword evidence="10" id="KW-1185">Reference proteome</keyword>
<comment type="caution">
    <text evidence="9">The sequence shown here is derived from an EMBL/GenBank/DDBJ whole genome shotgun (WGS) entry which is preliminary data.</text>
</comment>
<protein>
    <submittedName>
        <fullName evidence="9">Putative PEP-CTERM system TPR-repeat lipoprotein</fullName>
    </submittedName>
</protein>
<evidence type="ECO:0000256" key="2">
    <source>
        <dbReference type="ARBA" id="ARBA00022692"/>
    </source>
</evidence>
<dbReference type="RefSeq" id="WP_183441760.1">
    <property type="nucleotide sequence ID" value="NZ_JACHXD010000008.1"/>
</dbReference>
<dbReference type="PROSITE" id="PS51257">
    <property type="entry name" value="PROKAR_LIPOPROTEIN"/>
    <property type="match status" value="1"/>
</dbReference>
<evidence type="ECO:0000256" key="4">
    <source>
        <dbReference type="ARBA" id="ARBA00022803"/>
    </source>
</evidence>
<keyword evidence="2" id="KW-0812">Transmembrane</keyword>
<evidence type="ECO:0000256" key="3">
    <source>
        <dbReference type="ARBA" id="ARBA00022737"/>
    </source>
</evidence>
<dbReference type="SMART" id="SM00028">
    <property type="entry name" value="TPR"/>
    <property type="match status" value="15"/>
</dbReference>
<feature type="repeat" description="TPR" evidence="8">
    <location>
        <begin position="371"/>
        <end position="404"/>
    </location>
</feature>
<evidence type="ECO:0000256" key="6">
    <source>
        <dbReference type="ARBA" id="ARBA00023136"/>
    </source>
</evidence>
<dbReference type="SUPFAM" id="SSF48452">
    <property type="entry name" value="TPR-like"/>
    <property type="match status" value="4"/>
</dbReference>
<evidence type="ECO:0000313" key="9">
    <source>
        <dbReference type="EMBL" id="MBB3119955.1"/>
    </source>
</evidence>
<keyword evidence="5" id="KW-1133">Transmembrane helix</keyword>
<evidence type="ECO:0000256" key="8">
    <source>
        <dbReference type="PROSITE-ProRule" id="PRU00339"/>
    </source>
</evidence>
<dbReference type="GO" id="GO:0008320">
    <property type="term" value="F:protein transmembrane transporter activity"/>
    <property type="evidence" value="ECO:0007669"/>
    <property type="project" value="TreeGrafter"/>
</dbReference>
<dbReference type="NCBIfam" id="TIGR02917">
    <property type="entry name" value="PEP_TPR_lipo"/>
    <property type="match status" value="1"/>
</dbReference>
<dbReference type="Pfam" id="PF14559">
    <property type="entry name" value="TPR_19"/>
    <property type="match status" value="3"/>
</dbReference>
<evidence type="ECO:0000313" key="10">
    <source>
        <dbReference type="Proteomes" id="UP000541535"/>
    </source>
</evidence>
<comment type="similarity">
    <text evidence="7">Belongs to the Tom70 family.</text>
</comment>
<keyword evidence="9" id="KW-0449">Lipoprotein</keyword>
<dbReference type="GO" id="GO:0030943">
    <property type="term" value="F:mitochondrion targeting sequence binding"/>
    <property type="evidence" value="ECO:0007669"/>
    <property type="project" value="TreeGrafter"/>
</dbReference>